<evidence type="ECO:0000313" key="2">
    <source>
        <dbReference type="Proteomes" id="UP000033618"/>
    </source>
</evidence>
<dbReference type="InterPro" id="IPR036390">
    <property type="entry name" value="WH_DNA-bd_sf"/>
</dbReference>
<dbReference type="Gene3D" id="1.10.10.10">
    <property type="entry name" value="Winged helix-like DNA-binding domain superfamily/Winged helix DNA-binding domain"/>
    <property type="match status" value="1"/>
</dbReference>
<reference evidence="1 2" key="1">
    <citation type="submission" date="2015-03" db="EMBL/GenBank/DDBJ databases">
        <title>Draft Genome Sequence of Burkholderia andropogonis type strain ICMP2807, isolated from Sorghum bicolor.</title>
        <authorList>
            <person name="Lopes-Santos L."/>
            <person name="Castro D.B."/>
            <person name="Ottoboni L.M."/>
            <person name="Park D."/>
            <person name="Weirc B.S."/>
            <person name="Destefano S.A."/>
        </authorList>
    </citation>
    <scope>NUCLEOTIDE SEQUENCE [LARGE SCALE GENOMIC DNA]</scope>
    <source>
        <strain evidence="1 2">ICMP2807</strain>
    </source>
</reference>
<keyword evidence="2" id="KW-1185">Reference proteome</keyword>
<protein>
    <recommendedName>
        <fullName evidence="3">Transcriptional regulator</fullName>
    </recommendedName>
</protein>
<dbReference type="EMBL" id="LAQU01000015">
    <property type="protein sequence ID" value="KKB62814.1"/>
    <property type="molecule type" value="Genomic_DNA"/>
</dbReference>
<dbReference type="RefSeq" id="WP_046153245.1">
    <property type="nucleotide sequence ID" value="NZ_CADFGU010000007.1"/>
</dbReference>
<evidence type="ECO:0000313" key="1">
    <source>
        <dbReference type="EMBL" id="KKB62814.1"/>
    </source>
</evidence>
<accession>A0A0F5JYX1</accession>
<evidence type="ECO:0008006" key="3">
    <source>
        <dbReference type="Google" id="ProtNLM"/>
    </source>
</evidence>
<gene>
    <name evidence="1" type="ORF">WM40_14905</name>
</gene>
<dbReference type="Proteomes" id="UP000033618">
    <property type="component" value="Unassembled WGS sequence"/>
</dbReference>
<dbReference type="PATRIC" id="fig|28092.6.peg.3521"/>
<dbReference type="SUPFAM" id="SSF46785">
    <property type="entry name" value="Winged helix' DNA-binding domain"/>
    <property type="match status" value="1"/>
</dbReference>
<dbReference type="InterPro" id="IPR036388">
    <property type="entry name" value="WH-like_DNA-bd_sf"/>
</dbReference>
<name>A0A0F5JYX1_9BURK</name>
<sequence length="122" mass="13674">MNHAAPLYVQFLQASNLSTADFGLPKLDAVEEEILNTIGRFQAAGQPLCVKELLHNPHLGSPSRIFDRLRAMRSSGWLAMVDADDNRRKRVMLTEDALRFFDHLGDCINRVAAGQQPFADDH</sequence>
<comment type="caution">
    <text evidence="1">The sequence shown here is derived from an EMBL/GenBank/DDBJ whole genome shotgun (WGS) entry which is preliminary data.</text>
</comment>
<proteinExistence type="predicted"/>
<dbReference type="AlphaFoldDB" id="A0A0F5JYX1"/>
<dbReference type="OrthoDB" id="9134833at2"/>
<organism evidence="1 2">
    <name type="scientific">Robbsia andropogonis</name>
    <dbReference type="NCBI Taxonomy" id="28092"/>
    <lineage>
        <taxon>Bacteria</taxon>
        <taxon>Pseudomonadati</taxon>
        <taxon>Pseudomonadota</taxon>
        <taxon>Betaproteobacteria</taxon>
        <taxon>Burkholderiales</taxon>
        <taxon>Burkholderiaceae</taxon>
        <taxon>Robbsia</taxon>
    </lineage>
</organism>